<sequence>MRKRWRTSLRDVKTYPGLDRESDHYTLIAEVYIKLRSFPRTPKRPNIWDLKNNNKFIESASEELERIDAEEIRPISAEELWNRMEAIMEVPKREFKKLNNTPLKVRSLTKATKPRILTIKAKNGEKLTSKSDVIERWKTYCQELMADDSTDSHSHNIEATKELEPPILKQEEENSVQRHSEKKQQGGEPSTSGHQASRNYGPLHARPKENNACPWQACSCWLGRKFEGRSPLMQKEVQAGDQTIQGRLLETLLDDIYRDVWGQAYCLVIGPEFFLRGPLTQWPLWNVETLNAPQVTEEETMAAVAKIADRKAPGLDGIPPEVQVDRCKGPGLGGGHTHSHPVGAIVSCRLEARSASPDHKGWKEDLHA</sequence>
<name>A0ABD2P0B0_9CUCU</name>
<feature type="region of interest" description="Disordered" evidence="1">
    <location>
        <begin position="148"/>
        <end position="205"/>
    </location>
</feature>
<comment type="caution">
    <text evidence="2">The sequence shown here is derived from an EMBL/GenBank/DDBJ whole genome shotgun (WGS) entry which is preliminary data.</text>
</comment>
<evidence type="ECO:0000313" key="2">
    <source>
        <dbReference type="EMBL" id="KAL3284343.1"/>
    </source>
</evidence>
<dbReference type="AlphaFoldDB" id="A0ABD2P0B0"/>
<evidence type="ECO:0000256" key="1">
    <source>
        <dbReference type="SAM" id="MobiDB-lite"/>
    </source>
</evidence>
<organism evidence="2 3">
    <name type="scientific">Cryptolaemus montrouzieri</name>
    <dbReference type="NCBI Taxonomy" id="559131"/>
    <lineage>
        <taxon>Eukaryota</taxon>
        <taxon>Metazoa</taxon>
        <taxon>Ecdysozoa</taxon>
        <taxon>Arthropoda</taxon>
        <taxon>Hexapoda</taxon>
        <taxon>Insecta</taxon>
        <taxon>Pterygota</taxon>
        <taxon>Neoptera</taxon>
        <taxon>Endopterygota</taxon>
        <taxon>Coleoptera</taxon>
        <taxon>Polyphaga</taxon>
        <taxon>Cucujiformia</taxon>
        <taxon>Coccinelloidea</taxon>
        <taxon>Coccinellidae</taxon>
        <taxon>Scymninae</taxon>
        <taxon>Scymnini</taxon>
        <taxon>Cryptolaemus</taxon>
    </lineage>
</organism>
<feature type="compositionally biased region" description="Basic and acidic residues" evidence="1">
    <location>
        <begin position="150"/>
        <end position="185"/>
    </location>
</feature>
<accession>A0ABD2P0B0</accession>
<protein>
    <submittedName>
        <fullName evidence="2">Uncharacterized protein</fullName>
    </submittedName>
</protein>
<proteinExistence type="predicted"/>
<dbReference type="EMBL" id="JABFTP020000165">
    <property type="protein sequence ID" value="KAL3284343.1"/>
    <property type="molecule type" value="Genomic_DNA"/>
</dbReference>
<reference evidence="2 3" key="1">
    <citation type="journal article" date="2021" name="BMC Biol.">
        <title>Horizontally acquired antibacterial genes associated with adaptive radiation of ladybird beetles.</title>
        <authorList>
            <person name="Li H.S."/>
            <person name="Tang X.F."/>
            <person name="Huang Y.H."/>
            <person name="Xu Z.Y."/>
            <person name="Chen M.L."/>
            <person name="Du X.Y."/>
            <person name="Qiu B.Y."/>
            <person name="Chen P.T."/>
            <person name="Zhang W."/>
            <person name="Slipinski A."/>
            <person name="Escalona H.E."/>
            <person name="Waterhouse R.M."/>
            <person name="Zwick A."/>
            <person name="Pang H."/>
        </authorList>
    </citation>
    <scope>NUCLEOTIDE SEQUENCE [LARGE SCALE GENOMIC DNA]</scope>
    <source>
        <strain evidence="2">SYSU2018</strain>
    </source>
</reference>
<dbReference type="Proteomes" id="UP001516400">
    <property type="component" value="Unassembled WGS sequence"/>
</dbReference>
<feature type="compositionally biased region" description="Polar residues" evidence="1">
    <location>
        <begin position="187"/>
        <end position="198"/>
    </location>
</feature>
<gene>
    <name evidence="2" type="ORF">HHI36_018507</name>
</gene>
<evidence type="ECO:0000313" key="3">
    <source>
        <dbReference type="Proteomes" id="UP001516400"/>
    </source>
</evidence>
<keyword evidence="3" id="KW-1185">Reference proteome</keyword>